<evidence type="ECO:0000256" key="3">
    <source>
        <dbReference type="ARBA" id="ARBA00022777"/>
    </source>
</evidence>
<dbReference type="KEGG" id="tpp:TPASS_0295"/>
<organism evidence="5 6">
    <name type="scientific">Treponema pallidum subsp. pallidum (strain SS14)</name>
    <dbReference type="NCBI Taxonomy" id="455434"/>
    <lineage>
        <taxon>Bacteria</taxon>
        <taxon>Pseudomonadati</taxon>
        <taxon>Spirochaetota</taxon>
        <taxon>Spirochaetia</taxon>
        <taxon>Spirochaetales</taxon>
        <taxon>Treponemataceae</taxon>
        <taxon>Treponema</taxon>
    </lineage>
</organism>
<reference evidence="5 6" key="1">
    <citation type="journal article" date="2008" name="BMC Microbiol.">
        <title>Complete genome sequence of Treponema pallidum ssp. pallidum strain SS14 determined with oligonucleotide arrays.</title>
        <authorList>
            <person name="Matejkova P."/>
            <person name="Strouhal M."/>
            <person name="Smajs D."/>
            <person name="Norris S.J."/>
            <person name="Palzkill T."/>
            <person name="Petrosino J.F."/>
            <person name="Sodergren E."/>
            <person name="Norton J.E."/>
            <person name="Singh J."/>
            <person name="Richmond T.A."/>
            <person name="Molla M.N."/>
            <person name="Albert T.J."/>
            <person name="Weinstock G.M."/>
        </authorList>
    </citation>
    <scope>NUCLEOTIDE SEQUENCE [LARGE SCALE GENOMIC DNA]</scope>
    <source>
        <strain evidence="5 6">SS14</strain>
    </source>
</reference>
<dbReference type="GO" id="GO:0016301">
    <property type="term" value="F:kinase activity"/>
    <property type="evidence" value="ECO:0007669"/>
    <property type="project" value="UniProtKB-KW"/>
</dbReference>
<sequence length="414" mass="45555">MGSGIFVADIGTSSLKAAIISQDGKVLQYQRVFFPQPVKAQDWVRSFFTVFERLRAVHHVIAITISGNGPSVVAVHKKSHAEDQLILWNQAGASDPRCGVSLFLPKVLLLLQRLHFCARDVQFFLSSHEYLIYRLTGCAVTVLPERRYMPTYWTSESLRACALPETLFAPFVAPGSIVASYRGIPVVCGAPDFAAALIGTNTLHAGSGCDRAGSSEGLNVCVRLPPAIRSADARVRVLPSLRADFWNVSFLIADSGSRFASYMRRTHAQGFGERMGQIMALPFQLHDAYPPTVVGEGRQLVEDLAFEVCAGLEYLESVTQLQPVYTVSGGQAKDSRWLQLKADVSGRCFVLPEIHDAELTGNAALACVALDFDADMQTAAQRLCRLKREFIPNRARHEQYAQKRLLRAAREAQG</sequence>
<evidence type="ECO:0000259" key="4">
    <source>
        <dbReference type="Pfam" id="PF02782"/>
    </source>
</evidence>
<dbReference type="Pfam" id="PF02782">
    <property type="entry name" value="FGGY_C"/>
    <property type="match status" value="1"/>
</dbReference>
<dbReference type="GO" id="GO:0005975">
    <property type="term" value="P:carbohydrate metabolic process"/>
    <property type="evidence" value="ECO:0007669"/>
    <property type="project" value="InterPro"/>
</dbReference>
<dbReference type="InterPro" id="IPR018485">
    <property type="entry name" value="FGGY_C"/>
</dbReference>
<dbReference type="InterPro" id="IPR043129">
    <property type="entry name" value="ATPase_NBD"/>
</dbReference>
<feature type="domain" description="Carbohydrate kinase FGGY C-terminal" evidence="4">
    <location>
        <begin position="297"/>
        <end position="370"/>
    </location>
</feature>
<dbReference type="InterPro" id="IPR050406">
    <property type="entry name" value="FGGY_Carb_Kinase"/>
</dbReference>
<dbReference type="RefSeq" id="WP_010881744.1">
    <property type="nucleotide sequence ID" value="NC_010741.1"/>
</dbReference>
<evidence type="ECO:0000313" key="5">
    <source>
        <dbReference type="EMBL" id="ACD70722.1"/>
    </source>
</evidence>
<evidence type="ECO:0000256" key="1">
    <source>
        <dbReference type="ARBA" id="ARBA00009156"/>
    </source>
</evidence>
<name>A0A0H3BIV4_TREPS</name>
<evidence type="ECO:0000256" key="2">
    <source>
        <dbReference type="ARBA" id="ARBA00022679"/>
    </source>
</evidence>
<dbReference type="EMBL" id="CP000805">
    <property type="protein sequence ID" value="ACD70722.1"/>
    <property type="molecule type" value="Genomic_DNA"/>
</dbReference>
<protein>
    <submittedName>
        <fullName evidence="5">Carhohydrate kinase</fullName>
    </submittedName>
</protein>
<dbReference type="GeneID" id="93876082"/>
<evidence type="ECO:0000313" key="6">
    <source>
        <dbReference type="Proteomes" id="UP000001202"/>
    </source>
</evidence>
<keyword evidence="2" id="KW-0808">Transferase</keyword>
<dbReference type="PANTHER" id="PTHR43095">
    <property type="entry name" value="SUGAR KINASE"/>
    <property type="match status" value="1"/>
</dbReference>
<accession>A0A0H3BIV4</accession>
<gene>
    <name evidence="5" type="primary">xylB</name>
    <name evidence="5" type="ordered locus">TPASS_0295</name>
</gene>
<dbReference type="PATRIC" id="fig|455434.6.peg.298"/>
<dbReference type="AlphaFoldDB" id="A0A0H3BIV4"/>
<proteinExistence type="inferred from homology"/>
<dbReference type="Gene3D" id="3.30.420.40">
    <property type="match status" value="2"/>
</dbReference>
<dbReference type="Proteomes" id="UP000001202">
    <property type="component" value="Chromosome"/>
</dbReference>
<keyword evidence="3 5" id="KW-0418">Kinase</keyword>
<comment type="similarity">
    <text evidence="1">Belongs to the FGGY kinase family.</text>
</comment>
<dbReference type="SUPFAM" id="SSF53067">
    <property type="entry name" value="Actin-like ATPase domain"/>
    <property type="match status" value="2"/>
</dbReference>